<gene>
    <name evidence="3" type="primary">LOC113704939</name>
</gene>
<organism evidence="2 3">
    <name type="scientific">Coffea arabica</name>
    <name type="common">Arabian coffee</name>
    <dbReference type="NCBI Taxonomy" id="13443"/>
    <lineage>
        <taxon>Eukaryota</taxon>
        <taxon>Viridiplantae</taxon>
        <taxon>Streptophyta</taxon>
        <taxon>Embryophyta</taxon>
        <taxon>Tracheophyta</taxon>
        <taxon>Spermatophyta</taxon>
        <taxon>Magnoliopsida</taxon>
        <taxon>eudicotyledons</taxon>
        <taxon>Gunneridae</taxon>
        <taxon>Pentapetalae</taxon>
        <taxon>asterids</taxon>
        <taxon>lamiids</taxon>
        <taxon>Gentianales</taxon>
        <taxon>Rubiaceae</taxon>
        <taxon>Ixoroideae</taxon>
        <taxon>Gardenieae complex</taxon>
        <taxon>Bertiereae - Coffeeae clade</taxon>
        <taxon>Coffeeae</taxon>
        <taxon>Coffea</taxon>
    </lineage>
</organism>
<dbReference type="SUPFAM" id="SSF56219">
    <property type="entry name" value="DNase I-like"/>
    <property type="match status" value="1"/>
</dbReference>
<dbReference type="InterPro" id="IPR005135">
    <property type="entry name" value="Endo/exonuclease/phosphatase"/>
</dbReference>
<evidence type="ECO:0000259" key="1">
    <source>
        <dbReference type="Pfam" id="PF03372"/>
    </source>
</evidence>
<dbReference type="Proteomes" id="UP001652660">
    <property type="component" value="Chromosome 8e"/>
</dbReference>
<reference evidence="2" key="1">
    <citation type="journal article" date="2025" name="Foods">
        <title>Unveiling the Microbial Signatures of Arabica Coffee Cherries: Insights into Ripeness Specific Diversity, Functional Traits, and Implications for Quality and Safety.</title>
        <authorList>
            <consortium name="RefSeq"/>
            <person name="Tenea G.N."/>
            <person name="Cifuentes V."/>
            <person name="Reyes P."/>
            <person name="Cevallos-Vallejos M."/>
        </authorList>
    </citation>
    <scope>NUCLEOTIDE SEQUENCE [LARGE SCALE GENOMIC DNA]</scope>
</reference>
<accession>A0A6P6TXX7</accession>
<proteinExistence type="predicted"/>
<dbReference type="GeneID" id="113704939"/>
<dbReference type="AlphaFoldDB" id="A0A6P6TXX7"/>
<dbReference type="Pfam" id="PF03372">
    <property type="entry name" value="Exo_endo_phos"/>
    <property type="match status" value="1"/>
</dbReference>
<dbReference type="InterPro" id="IPR036691">
    <property type="entry name" value="Endo/exonu/phosph_ase_sf"/>
</dbReference>
<dbReference type="PANTHER" id="PTHR33710:SF23">
    <property type="entry name" value="NON-LTR RETROELEMENT REVERSE TRANSCRIPTASE"/>
    <property type="match status" value="1"/>
</dbReference>
<dbReference type="RefSeq" id="XP_027082606.1">
    <property type="nucleotide sequence ID" value="XM_027226805.1"/>
</dbReference>
<protein>
    <recommendedName>
        <fullName evidence="1">Endonuclease/exonuclease/phosphatase domain-containing protein</fullName>
    </recommendedName>
</protein>
<dbReference type="GO" id="GO:0003824">
    <property type="term" value="F:catalytic activity"/>
    <property type="evidence" value="ECO:0007669"/>
    <property type="project" value="InterPro"/>
</dbReference>
<evidence type="ECO:0000313" key="2">
    <source>
        <dbReference type="Proteomes" id="UP001652660"/>
    </source>
</evidence>
<dbReference type="OrthoDB" id="1305469at2759"/>
<dbReference type="PANTHER" id="PTHR33710">
    <property type="entry name" value="BNAC02G09200D PROTEIN"/>
    <property type="match status" value="1"/>
</dbReference>
<sequence>MVGEGVQHASFLVYHNCLPIPLTVSVVHALCTREERRALWSALMRDKPLHEPWFVGGDFNVVVDAGEKEGGLPFRLSEALDFLDFMSSAELFDAGFFGSSYTWCNNCMGRARIWKRLDRLLINASCHDAGLVVFVSYLARDPSDHSSLLFSVRTRVDGKPRPFCFINVWTSYVGFRDVVQASWQKGYSGFPLQIVCSKLSRLKANIKSWNKQSFGNIFGNTRRAEEVVLVAEKRVEEDGSTETQEDLL</sequence>
<evidence type="ECO:0000313" key="3">
    <source>
        <dbReference type="RefSeq" id="XP_027082606.1"/>
    </source>
</evidence>
<feature type="domain" description="Endonuclease/exonuclease/phosphatase" evidence="1">
    <location>
        <begin position="32"/>
        <end position="145"/>
    </location>
</feature>
<dbReference type="Gene3D" id="3.60.10.10">
    <property type="entry name" value="Endonuclease/exonuclease/phosphatase"/>
    <property type="match status" value="1"/>
</dbReference>
<reference evidence="3" key="2">
    <citation type="submission" date="2025-08" db="UniProtKB">
        <authorList>
            <consortium name="RefSeq"/>
        </authorList>
    </citation>
    <scope>IDENTIFICATION</scope>
    <source>
        <tissue evidence="3">Leaves</tissue>
    </source>
</reference>
<keyword evidence="2" id="KW-1185">Reference proteome</keyword>
<name>A0A6P6TXX7_COFAR</name>